<dbReference type="EMBL" id="LRHK01000001">
    <property type="protein sequence ID" value="KWX19388.1"/>
    <property type="molecule type" value="Genomic_DNA"/>
</dbReference>
<dbReference type="RefSeq" id="WP_002341971.1">
    <property type="nucleotide sequence ID" value="NZ_BTRQ01000054.1"/>
</dbReference>
<comment type="caution">
    <text evidence="4">The sequence shown here is derived from an EMBL/GenBank/DDBJ whole genome shotgun (WGS) entry which is preliminary data.</text>
</comment>
<dbReference type="Gene3D" id="1.20.140.160">
    <property type="match status" value="1"/>
</dbReference>
<dbReference type="EMBL" id="LRHK01000001">
    <property type="protein sequence ID" value="KWX19332.1"/>
    <property type="molecule type" value="Genomic_DNA"/>
</dbReference>
<protein>
    <submittedName>
        <fullName evidence="4 5">Transcriptional regulator</fullName>
    </submittedName>
</protein>
<reference evidence="4 6" key="1">
    <citation type="submission" date="2016-01" db="EMBL/GenBank/DDBJ databases">
        <title>Molecular Mechanisms for transfer of large genomic segments between Enterococcus faecium strains.</title>
        <authorList>
            <person name="Garcia-Solache M.A."/>
            <person name="Lebreton F."/>
            <person name="Mclaughlin R.E."/>
            <person name="Whiteaker J.D."/>
            <person name="Gilmore M.S."/>
            <person name="Rice L.B."/>
        </authorList>
    </citation>
    <scope>NUCLEOTIDE SEQUENCE [LARGE SCALE GENOMIC DNA]</scope>
    <source>
        <strain evidence="4 6">D344RRF x C68</strain>
    </source>
</reference>
<evidence type="ECO:0000313" key="4">
    <source>
        <dbReference type="EMBL" id="KWX19388.1"/>
    </source>
</evidence>
<evidence type="ECO:0000313" key="5">
    <source>
        <dbReference type="EMBL" id="SAM44968.1"/>
    </source>
</evidence>
<organism evidence="4 6">
    <name type="scientific">Enterococcus faecium</name>
    <name type="common">Streptococcus faecium</name>
    <dbReference type="NCBI Taxonomy" id="1352"/>
    <lineage>
        <taxon>Bacteria</taxon>
        <taxon>Bacillati</taxon>
        <taxon>Bacillota</taxon>
        <taxon>Bacilli</taxon>
        <taxon>Lactobacillales</taxon>
        <taxon>Enterococcaceae</taxon>
        <taxon>Enterococcus</taxon>
    </lineage>
</organism>
<reference evidence="5 7" key="2">
    <citation type="submission" date="2016-04" db="EMBL/GenBank/DDBJ databases">
        <authorList>
            <person name="Millard A."/>
        </authorList>
    </citation>
    <scope>NUCLEOTIDE SEQUENCE [LARGE SCALE GENOMIC DNA]</scope>
    <source>
        <strain evidence="5">Isolate 22</strain>
    </source>
</reference>
<name>A0A132PAL7_ENTFC</name>
<dbReference type="EMBL" id="LRHK01000001">
    <property type="protein sequence ID" value="KWX19383.1"/>
    <property type="molecule type" value="Genomic_DNA"/>
</dbReference>
<dbReference type="EMBL" id="LRHK01000001">
    <property type="protein sequence ID" value="KWX19364.1"/>
    <property type="molecule type" value="Genomic_DNA"/>
</dbReference>
<dbReference type="EMBL" id="FKLM01000022">
    <property type="protein sequence ID" value="SAM44968.1"/>
    <property type="molecule type" value="Genomic_DNA"/>
</dbReference>
<evidence type="ECO:0000313" key="2">
    <source>
        <dbReference type="EMBL" id="KWX19364.1"/>
    </source>
</evidence>
<proteinExistence type="predicted"/>
<gene>
    <name evidence="1" type="ORF">AWT83_01240</name>
    <name evidence="2" type="ORF">AWT83_05920</name>
    <name evidence="3" type="ORF">AWT83_09780</name>
    <name evidence="4" type="ORF">AWT83_10610</name>
    <name evidence="5" type="ORF">DTPHA_601534</name>
</gene>
<sequence>MSVIPQLEGEEAIVNILENIDIKQTRKNARRLLKRYRNLERLVGPVKIDFSVMTVTKNLKFTIDSQNEEIIEAISTRDSVIEALTRLSRIHFQVLYYSYCFPNKMSMYQIGEKLGYSDRTIERMKAVALVEFAEAYKSGELISRTK</sequence>
<evidence type="ECO:0000313" key="1">
    <source>
        <dbReference type="EMBL" id="KWX19332.1"/>
    </source>
</evidence>
<evidence type="ECO:0000313" key="3">
    <source>
        <dbReference type="EMBL" id="KWX19383.1"/>
    </source>
</evidence>
<dbReference type="SUPFAM" id="SSF88659">
    <property type="entry name" value="Sigma3 and sigma4 domains of RNA polymerase sigma factors"/>
    <property type="match status" value="1"/>
</dbReference>
<dbReference type="Proteomes" id="UP000070452">
    <property type="component" value="Unassembled WGS sequence"/>
</dbReference>
<dbReference type="AlphaFoldDB" id="A0A132PAL7"/>
<evidence type="ECO:0000313" key="6">
    <source>
        <dbReference type="Proteomes" id="UP000070452"/>
    </source>
</evidence>
<dbReference type="InterPro" id="IPR013324">
    <property type="entry name" value="RNA_pol_sigma_r3/r4-like"/>
</dbReference>
<dbReference type="Proteomes" id="UP000183509">
    <property type="component" value="Unassembled WGS sequence"/>
</dbReference>
<dbReference type="NCBIfam" id="TIGR01637">
    <property type="entry name" value="phage_arpU"/>
    <property type="match status" value="1"/>
</dbReference>
<evidence type="ECO:0000313" key="7">
    <source>
        <dbReference type="Proteomes" id="UP000183509"/>
    </source>
</evidence>
<dbReference type="InterPro" id="IPR006524">
    <property type="entry name" value="ArpU-like"/>
</dbReference>
<accession>A0A132PAL7</accession>